<dbReference type="EMBL" id="JAVRRD010000018">
    <property type="protein sequence ID" value="KAK5050038.1"/>
    <property type="molecule type" value="Genomic_DNA"/>
</dbReference>
<reference evidence="4 5" key="1">
    <citation type="submission" date="2023-08" db="EMBL/GenBank/DDBJ databases">
        <title>Black Yeasts Isolated from many extreme environments.</title>
        <authorList>
            <person name="Coleine C."/>
            <person name="Stajich J.E."/>
            <person name="Selbmann L."/>
        </authorList>
    </citation>
    <scope>NUCLEOTIDE SEQUENCE [LARGE SCALE GENOMIC DNA]</scope>
    <source>
        <strain evidence="4 5">CCFEE 5792</strain>
    </source>
</reference>
<feature type="transmembrane region" description="Helical" evidence="2">
    <location>
        <begin position="62"/>
        <end position="82"/>
    </location>
</feature>
<feature type="compositionally biased region" description="Polar residues" evidence="1">
    <location>
        <begin position="356"/>
        <end position="367"/>
    </location>
</feature>
<dbReference type="Proteomes" id="UP001358417">
    <property type="component" value="Unassembled WGS sequence"/>
</dbReference>
<feature type="transmembrane region" description="Helical" evidence="2">
    <location>
        <begin position="182"/>
        <end position="206"/>
    </location>
</feature>
<keyword evidence="2" id="KW-0472">Membrane</keyword>
<feature type="transmembrane region" description="Helical" evidence="2">
    <location>
        <begin position="28"/>
        <end position="50"/>
    </location>
</feature>
<name>A0AAV9N5M3_9EURO</name>
<evidence type="ECO:0000313" key="4">
    <source>
        <dbReference type="EMBL" id="KAK5050038.1"/>
    </source>
</evidence>
<feature type="domain" description="Rhodopsin" evidence="3">
    <location>
        <begin position="47"/>
        <end position="283"/>
    </location>
</feature>
<keyword evidence="2" id="KW-1133">Transmembrane helix</keyword>
<evidence type="ECO:0000256" key="2">
    <source>
        <dbReference type="SAM" id="Phobius"/>
    </source>
</evidence>
<feature type="transmembrane region" description="Helical" evidence="2">
    <location>
        <begin position="218"/>
        <end position="241"/>
    </location>
</feature>
<dbReference type="AlphaFoldDB" id="A0AAV9N5M3"/>
<dbReference type="PANTHER" id="PTHR38794">
    <property type="entry name" value="INTEGRAL MEMBRANE PROTEIN"/>
    <property type="match status" value="1"/>
</dbReference>
<keyword evidence="5" id="KW-1185">Reference proteome</keyword>
<dbReference type="InterPro" id="IPR049326">
    <property type="entry name" value="Rhodopsin_dom_fungi"/>
</dbReference>
<proteinExistence type="predicted"/>
<feature type="transmembrane region" description="Helical" evidence="2">
    <location>
        <begin position="105"/>
        <end position="130"/>
    </location>
</feature>
<evidence type="ECO:0000259" key="3">
    <source>
        <dbReference type="Pfam" id="PF20684"/>
    </source>
</evidence>
<evidence type="ECO:0000313" key="5">
    <source>
        <dbReference type="Proteomes" id="UP001358417"/>
    </source>
</evidence>
<dbReference type="GeneID" id="89972337"/>
<protein>
    <recommendedName>
        <fullName evidence="3">Rhodopsin domain-containing protein</fullName>
    </recommendedName>
</protein>
<sequence>MSETGEGDLYEPLKPPFENLTADNRGPIALAVAATVIVITGLTVGVKLWTRLATTRTVGFNDAAMVIAMIFAVAQTACIGIATDKGLGRHIDAIPADDIQSLSKVFYASNILLILTLASAKAAVTLLIIAIKPLKNVMYACYGMLAFIALWAVASVFVLAFQCSPDRWALGPSDGNTCVDQYAMQIAIRSMDIASDVGIVLLPALMMRTVLVSRDKRWMVIMLFSLRLATPCLTAASMVALDDFYHSTPQDRTWFAITPSAWTSVAMNVSIVTACIPSIKRFLADWASGLSGVTISEPFELEHSAGKSGMFNSSSYAQGSGMGSKIATKLGLSSSSKAQISSNLRSIDSHHHDANHGQTTPGGNNRGATVHAADPNDASDSVKGLTDGVIMHSIDYRVEYEDQNPDNRDWHSSSSNDRI</sequence>
<organism evidence="4 5">
    <name type="scientific">Exophiala bonariae</name>
    <dbReference type="NCBI Taxonomy" id="1690606"/>
    <lineage>
        <taxon>Eukaryota</taxon>
        <taxon>Fungi</taxon>
        <taxon>Dikarya</taxon>
        <taxon>Ascomycota</taxon>
        <taxon>Pezizomycotina</taxon>
        <taxon>Eurotiomycetes</taxon>
        <taxon>Chaetothyriomycetidae</taxon>
        <taxon>Chaetothyriales</taxon>
        <taxon>Herpotrichiellaceae</taxon>
        <taxon>Exophiala</taxon>
    </lineage>
</organism>
<evidence type="ECO:0000256" key="1">
    <source>
        <dbReference type="SAM" id="MobiDB-lite"/>
    </source>
</evidence>
<dbReference type="RefSeq" id="XP_064704848.1">
    <property type="nucleotide sequence ID" value="XM_064847736.1"/>
</dbReference>
<gene>
    <name evidence="4" type="ORF">LTR84_004158</name>
</gene>
<feature type="transmembrane region" description="Helical" evidence="2">
    <location>
        <begin position="137"/>
        <end position="162"/>
    </location>
</feature>
<dbReference type="Pfam" id="PF20684">
    <property type="entry name" value="Fung_rhodopsin"/>
    <property type="match status" value="1"/>
</dbReference>
<comment type="caution">
    <text evidence="4">The sequence shown here is derived from an EMBL/GenBank/DDBJ whole genome shotgun (WGS) entry which is preliminary data.</text>
</comment>
<accession>A0AAV9N5M3</accession>
<feature type="region of interest" description="Disordered" evidence="1">
    <location>
        <begin position="348"/>
        <end position="383"/>
    </location>
</feature>
<keyword evidence="2" id="KW-0812">Transmembrane</keyword>
<dbReference type="PANTHER" id="PTHR38794:SF3">
    <property type="entry name" value="INTEGRAL MEMBRANE PROTEIN"/>
    <property type="match status" value="1"/>
</dbReference>
<feature type="transmembrane region" description="Helical" evidence="2">
    <location>
        <begin position="253"/>
        <end position="276"/>
    </location>
</feature>